<keyword evidence="1" id="KW-0378">Hydrolase</keyword>
<protein>
    <submittedName>
        <fullName evidence="1">Thermophilic serine proteinase</fullName>
        <ecNumber evidence="1">3.4.21.-</ecNumber>
    </submittedName>
</protein>
<keyword evidence="2" id="KW-1185">Reference proteome</keyword>
<sequence length="928" mass="103038">MKKLVLISILQLICIGTFAQSVQGYYVVEKVGHSLNPIQKTTNTDQTLTLDMENNDLESFLNSKPIYQFKRAFPNISNPYLQRVYYIELNDDSHLASLSSRTEIEYTEYVYEGQPLLEPDDIEGIDGNVKEAMELIKAPQAWNITTGNPNILVGVVDTYFDTDHDDLINKIVQDIDDSSSTNKHGTQVSGVVAADTNNGIGIPSIGYNTKLVTMDSPLNTMRVWEMAQIPGVKVINGSWYDSCSPSSINAMVYEDIWNMGITPIFAAGNGNTCGSDPTTYVYPAAYDHTIAVSAVGHISPRETNHPVYGIVSWKDVHNRIGNDPTTTMTHNDKVDVCAPGYRLYTLDNNNNYRNTSFGTSLSSPMVAGLAALLLDVNPNLTPDQIRDIIKNTADNIYQIPENAPYQGLLGTGRINAYRAVLTAQCMANPTTGLDLAMRNSDFDDGTEPDNSTQQPWQSNDIWVRNQDDGIYNDDHQNPEYDPNDPNYVYVRVSNNSCDTSSGNDQLKLYWAKANTSLSWPQHWDGSLFITDPVTGQDILMGDEIGTITIPPIEIGETKILKLQWSVPNPEDYENINPNPWHFCLLARIESTDDPMTFTEGSHITTNVLNNNNIAWKNTTVVDIEPNSTPIIGGVVAVGNPFTAQKSFKLELVRETNELGKAIYEEAEVSITMDNTIYTAWNNGGKAKTNLKDTRQNERKIVTADNAVLNNISLAPNEIGTINLEFNFLTKEYTDKNEYVYHVIQRDASTNDIIGGETYIVRKKPRDSFSADAGNDKEIDKNESTTLTASNINEDATYNWYDPEGNLIYTGSDLTVSPEITKIYKLEVISNLDGFKDYDEIEVKVNPYKLESLVPNPAISQVTVNYIADEANSAYLMVVNTTTGSSDNYIIDTTLNSVVIDISSYTSGIYEVILVADGEAQTSQTLIKQ</sequence>
<evidence type="ECO:0000313" key="2">
    <source>
        <dbReference type="Proteomes" id="UP000356253"/>
    </source>
</evidence>
<evidence type="ECO:0000313" key="1">
    <source>
        <dbReference type="EMBL" id="VVV02576.1"/>
    </source>
</evidence>
<accession>A0AC61YDM2</accession>
<dbReference type="EMBL" id="CABVMM010000032">
    <property type="protein sequence ID" value="VVV02576.1"/>
    <property type="molecule type" value="Genomic_DNA"/>
</dbReference>
<dbReference type="Proteomes" id="UP000356253">
    <property type="component" value="Unassembled WGS sequence"/>
</dbReference>
<name>A0AC61YDM2_9FLAO</name>
<gene>
    <name evidence="1" type="ORF">FVB9532_03883</name>
</gene>
<dbReference type="EC" id="3.4.21.-" evidence="1"/>
<organism evidence="1 2">
    <name type="scientific">Mesonia oceanica</name>
    <dbReference type="NCBI Taxonomy" id="2687242"/>
    <lineage>
        <taxon>Bacteria</taxon>
        <taxon>Pseudomonadati</taxon>
        <taxon>Bacteroidota</taxon>
        <taxon>Flavobacteriia</taxon>
        <taxon>Flavobacteriales</taxon>
        <taxon>Flavobacteriaceae</taxon>
        <taxon>Mesonia</taxon>
    </lineage>
</organism>
<reference evidence="1" key="1">
    <citation type="submission" date="2019-09" db="EMBL/GenBank/DDBJ databases">
        <authorList>
            <person name="Rodrigo-Torres L."/>
            <person name="Arahal R. D."/>
            <person name="Lucena T."/>
        </authorList>
    </citation>
    <scope>NUCLEOTIDE SEQUENCE</scope>
    <source>
        <strain evidence="1">ISS653</strain>
    </source>
</reference>
<proteinExistence type="predicted"/>
<comment type="caution">
    <text evidence="1">The sequence shown here is derived from an EMBL/GenBank/DDBJ whole genome shotgun (WGS) entry which is preliminary data.</text>
</comment>